<organism evidence="1">
    <name type="scientific">Arundo donax</name>
    <name type="common">Giant reed</name>
    <name type="synonym">Donax arundinaceus</name>
    <dbReference type="NCBI Taxonomy" id="35708"/>
    <lineage>
        <taxon>Eukaryota</taxon>
        <taxon>Viridiplantae</taxon>
        <taxon>Streptophyta</taxon>
        <taxon>Embryophyta</taxon>
        <taxon>Tracheophyta</taxon>
        <taxon>Spermatophyta</taxon>
        <taxon>Magnoliopsida</taxon>
        <taxon>Liliopsida</taxon>
        <taxon>Poales</taxon>
        <taxon>Poaceae</taxon>
        <taxon>PACMAD clade</taxon>
        <taxon>Arundinoideae</taxon>
        <taxon>Arundineae</taxon>
        <taxon>Arundo</taxon>
    </lineage>
</organism>
<reference evidence="1" key="1">
    <citation type="submission" date="2014-09" db="EMBL/GenBank/DDBJ databases">
        <authorList>
            <person name="Magalhaes I.L.F."/>
            <person name="Oliveira U."/>
            <person name="Santos F.R."/>
            <person name="Vidigal T.H.D.A."/>
            <person name="Brescovit A.D."/>
            <person name="Santos A.J."/>
        </authorList>
    </citation>
    <scope>NUCLEOTIDE SEQUENCE</scope>
    <source>
        <tissue evidence="1">Shoot tissue taken approximately 20 cm above the soil surface</tissue>
    </source>
</reference>
<proteinExistence type="predicted"/>
<accession>A0A0A8ZMU3</accession>
<dbReference type="EMBL" id="GBRH01257156">
    <property type="protein sequence ID" value="JAD40739.1"/>
    <property type="molecule type" value="Transcribed_RNA"/>
</dbReference>
<dbReference type="AlphaFoldDB" id="A0A0A8ZMU3"/>
<sequence>MPSMSSPLSFTTDSICPLRVLSSRSLATSARRLACSAISESSR</sequence>
<reference evidence="1" key="2">
    <citation type="journal article" date="2015" name="Data Brief">
        <title>Shoot transcriptome of the giant reed, Arundo donax.</title>
        <authorList>
            <person name="Barrero R.A."/>
            <person name="Guerrero F.D."/>
            <person name="Moolhuijzen P."/>
            <person name="Goolsby J.A."/>
            <person name="Tidwell J."/>
            <person name="Bellgard S.E."/>
            <person name="Bellgard M.I."/>
        </authorList>
    </citation>
    <scope>NUCLEOTIDE SEQUENCE</scope>
    <source>
        <tissue evidence="1">Shoot tissue taken approximately 20 cm above the soil surface</tissue>
    </source>
</reference>
<protein>
    <submittedName>
        <fullName evidence="1">Uncharacterized protein</fullName>
    </submittedName>
</protein>
<name>A0A0A8ZMU3_ARUDO</name>
<evidence type="ECO:0000313" key="1">
    <source>
        <dbReference type="EMBL" id="JAD40739.1"/>
    </source>
</evidence>